<accession>A0AAU9ESH7</accession>
<reference evidence="1 2" key="1">
    <citation type="submission" date="2023-08" db="EMBL/GenBank/DDBJ databases">
        <title>Helicovermis profunda gen. nov., sp. nov., a novel mesophilic, fermentative bacterium within the Bacillota from a deep-sea hydrothermal vent chimney.</title>
        <authorList>
            <person name="Miyazaki U."/>
            <person name="Mizutani D."/>
            <person name="Hashimoto Y."/>
            <person name="Tame A."/>
            <person name="Sawayama S."/>
            <person name="Miyazaki J."/>
            <person name="Takai K."/>
            <person name="Nakagawa S."/>
        </authorList>
    </citation>
    <scope>NUCLEOTIDE SEQUENCE [LARGE SCALE GENOMIC DNA]</scope>
    <source>
        <strain evidence="1 2">S502</strain>
    </source>
</reference>
<evidence type="ECO:0000313" key="2">
    <source>
        <dbReference type="Proteomes" id="UP001321786"/>
    </source>
</evidence>
<proteinExistence type="predicted"/>
<evidence type="ECO:0000313" key="1">
    <source>
        <dbReference type="EMBL" id="BEP30366.1"/>
    </source>
</evidence>
<dbReference type="EMBL" id="AP028654">
    <property type="protein sequence ID" value="BEP30366.1"/>
    <property type="molecule type" value="Genomic_DNA"/>
</dbReference>
<dbReference type="Pfam" id="PF13412">
    <property type="entry name" value="HTH_24"/>
    <property type="match status" value="1"/>
</dbReference>
<evidence type="ECO:0008006" key="3">
    <source>
        <dbReference type="Google" id="ProtNLM"/>
    </source>
</evidence>
<organism evidence="1 2">
    <name type="scientific">Helicovermis profundi</name>
    <dbReference type="NCBI Taxonomy" id="3065157"/>
    <lineage>
        <taxon>Bacteria</taxon>
        <taxon>Bacillati</taxon>
        <taxon>Bacillota</taxon>
        <taxon>Clostridia</taxon>
        <taxon>Helicovermis</taxon>
    </lineage>
</organism>
<keyword evidence="2" id="KW-1185">Reference proteome</keyword>
<dbReference type="Proteomes" id="UP001321786">
    <property type="component" value="Chromosome"/>
</dbReference>
<dbReference type="KEGG" id="hprf:HLPR_26970"/>
<dbReference type="RefSeq" id="WP_338535957.1">
    <property type="nucleotide sequence ID" value="NZ_AP028654.1"/>
</dbReference>
<dbReference type="Gene3D" id="1.10.10.10">
    <property type="entry name" value="Winged helix-like DNA-binding domain superfamily/Winged helix DNA-binding domain"/>
    <property type="match status" value="1"/>
</dbReference>
<name>A0AAU9ESH7_9FIRM</name>
<protein>
    <recommendedName>
        <fullName evidence="3">Winged helix-turn-helix transcriptional regulator</fullName>
    </recommendedName>
</protein>
<dbReference type="InterPro" id="IPR036390">
    <property type="entry name" value="WH_DNA-bd_sf"/>
</dbReference>
<dbReference type="SUPFAM" id="SSF46785">
    <property type="entry name" value="Winged helix' DNA-binding domain"/>
    <property type="match status" value="1"/>
</dbReference>
<dbReference type="InterPro" id="IPR036388">
    <property type="entry name" value="WH-like_DNA-bd_sf"/>
</dbReference>
<gene>
    <name evidence="1" type="ORF">HLPR_26970</name>
</gene>
<dbReference type="AlphaFoldDB" id="A0AAU9ESH7"/>
<sequence>MALRKNLYSDNELIILTEILDNKKISQRQLSHKLGLSLGTINVLINKMVKEGMIKMNHVSQNQVMYMLTPMGMAEKTKKTVSYLKSHYRVIYETKEKIKHIMSELHKKYENIIILKTDDEIGDIIEVAVLEYHFKDRVKVVNDALKISEYKNVKNVIFMHIGEDGLGSSDVFESVESFDLGMML</sequence>